<evidence type="ECO:0000256" key="3">
    <source>
        <dbReference type="SAM" id="Coils"/>
    </source>
</evidence>
<keyword evidence="3" id="KW-0175">Coiled coil</keyword>
<feature type="domain" description="Multidrug resistance protein MdtA-like barrel-sandwich hybrid" evidence="5">
    <location>
        <begin position="64"/>
        <end position="204"/>
    </location>
</feature>
<dbReference type="Pfam" id="PF25944">
    <property type="entry name" value="Beta-barrel_RND"/>
    <property type="match status" value="1"/>
</dbReference>
<evidence type="ECO:0000259" key="6">
    <source>
        <dbReference type="Pfam" id="PF25944"/>
    </source>
</evidence>
<dbReference type="EMBL" id="WRXN01000027">
    <property type="protein sequence ID" value="MVT12473.1"/>
    <property type="molecule type" value="Genomic_DNA"/>
</dbReference>
<evidence type="ECO:0000313" key="9">
    <source>
        <dbReference type="Proteomes" id="UP000461730"/>
    </source>
</evidence>
<dbReference type="Proteomes" id="UP000461730">
    <property type="component" value="Unassembled WGS sequence"/>
</dbReference>
<dbReference type="InterPro" id="IPR006143">
    <property type="entry name" value="RND_pump_MFP"/>
</dbReference>
<dbReference type="InterPro" id="IPR058625">
    <property type="entry name" value="MdtA-like_BSH"/>
</dbReference>
<accession>A0A7K1UDR1</accession>
<dbReference type="Pfam" id="PF25917">
    <property type="entry name" value="BSH_RND"/>
    <property type="match status" value="1"/>
</dbReference>
<feature type="coiled-coil region" evidence="3">
    <location>
        <begin position="142"/>
        <end position="169"/>
    </location>
</feature>
<name>A0A7K1UDR1_9BACT</name>
<sequence length="387" mass="41516">MLTTNASGYLSTAFAALLLISCGNKKKAAGGGPDAVKDYAVVTLTPRKTTIHYDFPATIQGQQVIEIRPKVDGYVEAIYVNEGATVKKGQLLFKISNPQYEQDVITAKASIKSAVADVNAAQMDVNKVRPLVEKEIVSKYQLESAQYTLEAKQAALAQAKATLANAETNLGYTIIRSPADGAIGTIPYKIGALVSSTSTEALTTLSNVGKIYAYFSFNEKQLLDFSELVPGNTLQEKLNILPDVSLILANGAQYNEKGRIETASGLISTETGTASFKASFPNPLGIIRSGASATVRLPRTEDTALVIPQGATYELQDKHFAYVVGKDNYVTSVPIVTTANDNGLYFIVKEGLKAGDRVVLEGVSTLRDSTLIRPREVKADSLYSKSE</sequence>
<dbReference type="Gene3D" id="1.10.287.470">
    <property type="entry name" value="Helix hairpin bin"/>
    <property type="match status" value="1"/>
</dbReference>
<dbReference type="Pfam" id="PF25876">
    <property type="entry name" value="HH_MFP_RND"/>
    <property type="match status" value="1"/>
</dbReference>
<evidence type="ECO:0000256" key="2">
    <source>
        <dbReference type="ARBA" id="ARBA00009477"/>
    </source>
</evidence>
<dbReference type="GO" id="GO:0005886">
    <property type="term" value="C:plasma membrane"/>
    <property type="evidence" value="ECO:0007669"/>
    <property type="project" value="TreeGrafter"/>
</dbReference>
<protein>
    <submittedName>
        <fullName evidence="8">Efflux RND transporter periplasmic adaptor subunit</fullName>
    </submittedName>
</protein>
<dbReference type="RefSeq" id="WP_157309888.1">
    <property type="nucleotide sequence ID" value="NZ_WRXN01000027.1"/>
</dbReference>
<dbReference type="InterPro" id="IPR058626">
    <property type="entry name" value="MdtA-like_b-barrel"/>
</dbReference>
<dbReference type="GO" id="GO:0030313">
    <property type="term" value="C:cell envelope"/>
    <property type="evidence" value="ECO:0007669"/>
    <property type="project" value="UniProtKB-SubCell"/>
</dbReference>
<evidence type="ECO:0000259" key="7">
    <source>
        <dbReference type="Pfam" id="PF25967"/>
    </source>
</evidence>
<evidence type="ECO:0000256" key="1">
    <source>
        <dbReference type="ARBA" id="ARBA00004196"/>
    </source>
</evidence>
<feature type="domain" description="Multidrug resistance protein MdtA-like beta-barrel" evidence="6">
    <location>
        <begin position="236"/>
        <end position="297"/>
    </location>
</feature>
<comment type="subcellular location">
    <subcellularLocation>
        <location evidence="1">Cell envelope</location>
    </subcellularLocation>
</comment>
<evidence type="ECO:0000259" key="4">
    <source>
        <dbReference type="Pfam" id="PF25876"/>
    </source>
</evidence>
<comment type="caution">
    <text evidence="8">The sequence shown here is derived from an EMBL/GenBank/DDBJ whole genome shotgun (WGS) entry which is preliminary data.</text>
</comment>
<dbReference type="Gene3D" id="2.40.50.100">
    <property type="match status" value="1"/>
</dbReference>
<dbReference type="NCBIfam" id="TIGR01730">
    <property type="entry name" value="RND_mfp"/>
    <property type="match status" value="1"/>
</dbReference>
<dbReference type="AlphaFoldDB" id="A0A7K1UDR1"/>
<keyword evidence="9" id="KW-1185">Reference proteome</keyword>
<dbReference type="PANTHER" id="PTHR30158">
    <property type="entry name" value="ACRA/E-RELATED COMPONENT OF DRUG EFFLUX TRANSPORTER"/>
    <property type="match status" value="1"/>
</dbReference>
<dbReference type="SUPFAM" id="SSF111369">
    <property type="entry name" value="HlyD-like secretion proteins"/>
    <property type="match status" value="1"/>
</dbReference>
<dbReference type="Gene3D" id="2.40.420.20">
    <property type="match status" value="1"/>
</dbReference>
<dbReference type="GO" id="GO:0046677">
    <property type="term" value="P:response to antibiotic"/>
    <property type="evidence" value="ECO:0007669"/>
    <property type="project" value="TreeGrafter"/>
</dbReference>
<dbReference type="InterPro" id="IPR058627">
    <property type="entry name" value="MdtA-like_C"/>
</dbReference>
<dbReference type="GO" id="GO:0022857">
    <property type="term" value="F:transmembrane transporter activity"/>
    <property type="evidence" value="ECO:0007669"/>
    <property type="project" value="InterPro"/>
</dbReference>
<reference evidence="8 9" key="1">
    <citation type="submission" date="2019-12" db="EMBL/GenBank/DDBJ databases">
        <title>Chitinophaga sp. strain ysch24 (GDMCC 1.1355), whole genome shotgun sequence.</title>
        <authorList>
            <person name="Zhang X."/>
        </authorList>
    </citation>
    <scope>NUCLEOTIDE SEQUENCE [LARGE SCALE GENOMIC DNA]</scope>
    <source>
        <strain evidence="9">ysch24</strain>
    </source>
</reference>
<feature type="domain" description="Multidrug resistance protein MdtA-like C-terminal permuted SH3" evidence="7">
    <location>
        <begin position="304"/>
        <end position="363"/>
    </location>
</feature>
<organism evidence="8 9">
    <name type="scientific">Chitinophaga tropicalis</name>
    <dbReference type="NCBI Taxonomy" id="2683588"/>
    <lineage>
        <taxon>Bacteria</taxon>
        <taxon>Pseudomonadati</taxon>
        <taxon>Bacteroidota</taxon>
        <taxon>Chitinophagia</taxon>
        <taxon>Chitinophagales</taxon>
        <taxon>Chitinophagaceae</taxon>
        <taxon>Chitinophaga</taxon>
    </lineage>
</organism>
<comment type="similarity">
    <text evidence="2">Belongs to the membrane fusion protein (MFP) (TC 8.A.1) family.</text>
</comment>
<proteinExistence type="inferred from homology"/>
<dbReference type="Pfam" id="PF25967">
    <property type="entry name" value="RND-MFP_C"/>
    <property type="match status" value="1"/>
</dbReference>
<gene>
    <name evidence="8" type="ORF">GO493_29745</name>
</gene>
<feature type="domain" description="Multidrug resistance protein MdtA-like alpha-helical hairpin" evidence="4">
    <location>
        <begin position="106"/>
        <end position="173"/>
    </location>
</feature>
<evidence type="ECO:0000313" key="8">
    <source>
        <dbReference type="EMBL" id="MVT12473.1"/>
    </source>
</evidence>
<dbReference type="Gene3D" id="2.40.30.170">
    <property type="match status" value="1"/>
</dbReference>
<evidence type="ECO:0000259" key="5">
    <source>
        <dbReference type="Pfam" id="PF25917"/>
    </source>
</evidence>
<dbReference type="InterPro" id="IPR058624">
    <property type="entry name" value="MdtA-like_HH"/>
</dbReference>
<dbReference type="PANTHER" id="PTHR30158:SF23">
    <property type="entry name" value="MULTIDRUG RESISTANCE PROTEIN MEXA"/>
    <property type="match status" value="1"/>
</dbReference>